<protein>
    <submittedName>
        <fullName evidence="2">Macrophage-expressed gene 1 protein</fullName>
    </submittedName>
</protein>
<feature type="region of interest" description="Disordered" evidence="1">
    <location>
        <begin position="33"/>
        <end position="71"/>
    </location>
</feature>
<proteinExistence type="predicted"/>
<evidence type="ECO:0000313" key="3">
    <source>
        <dbReference type="Proteomes" id="UP000031443"/>
    </source>
</evidence>
<keyword evidence="3" id="KW-1185">Reference proteome</keyword>
<name>M7AQU0_CHEMY</name>
<gene>
    <name evidence="2" type="ORF">UY3_15231</name>
</gene>
<dbReference type="AlphaFoldDB" id="M7AQU0"/>
<evidence type="ECO:0000313" key="2">
    <source>
        <dbReference type="EMBL" id="EMP27676.1"/>
    </source>
</evidence>
<feature type="compositionally biased region" description="Low complexity" evidence="1">
    <location>
        <begin position="37"/>
        <end position="56"/>
    </location>
</feature>
<accession>M7AQU0</accession>
<feature type="region of interest" description="Disordered" evidence="1">
    <location>
        <begin position="163"/>
        <end position="187"/>
    </location>
</feature>
<evidence type="ECO:0000256" key="1">
    <source>
        <dbReference type="SAM" id="MobiDB-lite"/>
    </source>
</evidence>
<sequence>MKNLSQIVKSGYWGGGGSHDIATLTSALPSELGGRRATAAGQAPSSGGSAAASSSAELQDREPPGGAHQGTMDDPYLKHCLVGFSQHLALISNSCQVEYCIQSGIFTGGALPPAQLPPYIRHDPGLGGGGGLSGTATGLAAYGSRRHKAKGYRTVEEGQSLVPDSSAYGTATELGGRCQPDPESQTG</sequence>
<organism evidence="2 3">
    <name type="scientific">Chelonia mydas</name>
    <name type="common">Green sea-turtle</name>
    <name type="synonym">Chelonia agassizi</name>
    <dbReference type="NCBI Taxonomy" id="8469"/>
    <lineage>
        <taxon>Eukaryota</taxon>
        <taxon>Metazoa</taxon>
        <taxon>Chordata</taxon>
        <taxon>Craniata</taxon>
        <taxon>Vertebrata</taxon>
        <taxon>Euteleostomi</taxon>
        <taxon>Archelosauria</taxon>
        <taxon>Testudinata</taxon>
        <taxon>Testudines</taxon>
        <taxon>Cryptodira</taxon>
        <taxon>Durocryptodira</taxon>
        <taxon>Americhelydia</taxon>
        <taxon>Chelonioidea</taxon>
        <taxon>Cheloniidae</taxon>
        <taxon>Chelonia</taxon>
    </lineage>
</organism>
<dbReference type="Proteomes" id="UP000031443">
    <property type="component" value="Unassembled WGS sequence"/>
</dbReference>
<reference evidence="3" key="1">
    <citation type="journal article" date="2013" name="Nat. Genet.">
        <title>The draft genomes of soft-shell turtle and green sea turtle yield insights into the development and evolution of the turtle-specific body plan.</title>
        <authorList>
            <person name="Wang Z."/>
            <person name="Pascual-Anaya J."/>
            <person name="Zadissa A."/>
            <person name="Li W."/>
            <person name="Niimura Y."/>
            <person name="Huang Z."/>
            <person name="Li C."/>
            <person name="White S."/>
            <person name="Xiong Z."/>
            <person name="Fang D."/>
            <person name="Wang B."/>
            <person name="Ming Y."/>
            <person name="Chen Y."/>
            <person name="Zheng Y."/>
            <person name="Kuraku S."/>
            <person name="Pignatelli M."/>
            <person name="Herrero J."/>
            <person name="Beal K."/>
            <person name="Nozawa M."/>
            <person name="Li Q."/>
            <person name="Wang J."/>
            <person name="Zhang H."/>
            <person name="Yu L."/>
            <person name="Shigenobu S."/>
            <person name="Wang J."/>
            <person name="Liu J."/>
            <person name="Flicek P."/>
            <person name="Searle S."/>
            <person name="Wang J."/>
            <person name="Kuratani S."/>
            <person name="Yin Y."/>
            <person name="Aken B."/>
            <person name="Zhang G."/>
            <person name="Irie N."/>
        </authorList>
    </citation>
    <scope>NUCLEOTIDE SEQUENCE [LARGE SCALE GENOMIC DNA]</scope>
</reference>
<dbReference type="EMBL" id="KB568115">
    <property type="protein sequence ID" value="EMP27676.1"/>
    <property type="molecule type" value="Genomic_DNA"/>
</dbReference>